<evidence type="ECO:0000313" key="2">
    <source>
        <dbReference type="EMBL" id="JAE31747.1"/>
    </source>
</evidence>
<organism evidence="2">
    <name type="scientific">Arundo donax</name>
    <name type="common">Giant reed</name>
    <name type="synonym">Donax arundinaceus</name>
    <dbReference type="NCBI Taxonomy" id="35708"/>
    <lineage>
        <taxon>Eukaryota</taxon>
        <taxon>Viridiplantae</taxon>
        <taxon>Streptophyta</taxon>
        <taxon>Embryophyta</taxon>
        <taxon>Tracheophyta</taxon>
        <taxon>Spermatophyta</taxon>
        <taxon>Magnoliopsida</taxon>
        <taxon>Liliopsida</taxon>
        <taxon>Poales</taxon>
        <taxon>Poaceae</taxon>
        <taxon>PACMAD clade</taxon>
        <taxon>Arundinoideae</taxon>
        <taxon>Arundineae</taxon>
        <taxon>Arundo</taxon>
    </lineage>
</organism>
<proteinExistence type="predicted"/>
<reference evidence="2" key="1">
    <citation type="submission" date="2014-09" db="EMBL/GenBank/DDBJ databases">
        <authorList>
            <person name="Magalhaes I.L.F."/>
            <person name="Oliveira U."/>
            <person name="Santos F.R."/>
            <person name="Vidigal T.H.D.A."/>
            <person name="Brescovit A.D."/>
            <person name="Santos A.J."/>
        </authorList>
    </citation>
    <scope>NUCLEOTIDE SEQUENCE</scope>
    <source>
        <tissue evidence="2">Shoot tissue taken approximately 20 cm above the soil surface</tissue>
    </source>
</reference>
<protein>
    <submittedName>
        <fullName evidence="2">DCL1</fullName>
    </submittedName>
</protein>
<dbReference type="EMBL" id="GBRH01166149">
    <property type="protein sequence ID" value="JAE31747.1"/>
    <property type="molecule type" value="Transcribed_RNA"/>
</dbReference>
<dbReference type="AlphaFoldDB" id="A0A0A9H4S6"/>
<feature type="region of interest" description="Disordered" evidence="1">
    <location>
        <begin position="114"/>
        <end position="182"/>
    </location>
</feature>
<feature type="region of interest" description="Disordered" evidence="1">
    <location>
        <begin position="1"/>
        <end position="49"/>
    </location>
</feature>
<name>A0A0A9H4S6_ARUDO</name>
<reference evidence="2" key="2">
    <citation type="journal article" date="2015" name="Data Brief">
        <title>Shoot transcriptome of the giant reed, Arundo donax.</title>
        <authorList>
            <person name="Barrero R.A."/>
            <person name="Guerrero F.D."/>
            <person name="Moolhuijzen P."/>
            <person name="Goolsby J.A."/>
            <person name="Tidwell J."/>
            <person name="Bellgard S.E."/>
            <person name="Bellgard M.I."/>
        </authorList>
    </citation>
    <scope>NUCLEOTIDE SEQUENCE</scope>
    <source>
        <tissue evidence="2">Shoot tissue taken approximately 20 cm above the soil surface</tissue>
    </source>
</reference>
<feature type="compositionally biased region" description="Polar residues" evidence="1">
    <location>
        <begin position="26"/>
        <end position="49"/>
    </location>
</feature>
<evidence type="ECO:0000256" key="1">
    <source>
        <dbReference type="SAM" id="MobiDB-lite"/>
    </source>
</evidence>
<sequence>MVAAASMRRRRTGMTRARTGPRCCAASTSPRPLTSTRASYPRSTVAPTTASSLRSIGYSRALTPRAPPRRRLRLHLHLHLWLRRRSSRSCSGWLRLRSTMPSLWWTRRSGARAWRRGRSPGGSRRSPRPMVAARSGGTGSASVSLRVVPGDNGRTGDGVRCPRRRPPHVGGRTGVGGGSSRDIANATATVTRVVITTGARPGVSGSVTAVARWCSAMAYGRLMRTARESVPGRRMEVLWRIRQRRIGRGPRRRRSLSLRSKRDSTNSRCLSKQRAGTQLLSSKLAQGRLSLLCCSSRACVTKCSRITRKCLLFSWCLRCLLCISKLK</sequence>
<accession>A0A0A9H4S6</accession>